<keyword evidence="9" id="KW-1185">Reference proteome</keyword>
<feature type="compositionally biased region" description="Polar residues" evidence="6">
    <location>
        <begin position="201"/>
        <end position="211"/>
    </location>
</feature>
<feature type="compositionally biased region" description="Low complexity" evidence="6">
    <location>
        <begin position="145"/>
        <end position="158"/>
    </location>
</feature>
<evidence type="ECO:0000256" key="2">
    <source>
        <dbReference type="ARBA" id="ARBA00022771"/>
    </source>
</evidence>
<feature type="region of interest" description="Disordered" evidence="6">
    <location>
        <begin position="140"/>
        <end position="169"/>
    </location>
</feature>
<dbReference type="PANTHER" id="PTHR14493:SF50">
    <property type="entry name" value="RING FINGER PROTEIN UNKEMPT"/>
    <property type="match status" value="1"/>
</dbReference>
<evidence type="ECO:0000259" key="7">
    <source>
        <dbReference type="PROSITE" id="PS50103"/>
    </source>
</evidence>
<keyword evidence="3 5" id="KW-0862">Zinc</keyword>
<evidence type="ECO:0000313" key="8">
    <source>
        <dbReference type="EMBL" id="WIA22472.1"/>
    </source>
</evidence>
<dbReference type="PANTHER" id="PTHR14493">
    <property type="entry name" value="UNKEMPT FAMILY MEMBER"/>
    <property type="match status" value="1"/>
</dbReference>
<dbReference type="EMBL" id="CP126221">
    <property type="protein sequence ID" value="WIA22472.1"/>
    <property type="molecule type" value="Genomic_DNA"/>
</dbReference>
<dbReference type="Proteomes" id="UP001244341">
    <property type="component" value="Chromosome 14b"/>
</dbReference>
<dbReference type="InterPro" id="IPR045234">
    <property type="entry name" value="Unkempt-like"/>
</dbReference>
<evidence type="ECO:0000256" key="5">
    <source>
        <dbReference type="PROSITE-ProRule" id="PRU00723"/>
    </source>
</evidence>
<feature type="region of interest" description="Disordered" evidence="6">
    <location>
        <begin position="1"/>
        <end position="27"/>
    </location>
</feature>
<dbReference type="InterPro" id="IPR057444">
    <property type="entry name" value="Znf-CCCH_AtC3H23-like"/>
</dbReference>
<dbReference type="InterPro" id="IPR000571">
    <property type="entry name" value="Znf_CCCH"/>
</dbReference>
<feature type="domain" description="C3H1-type" evidence="7">
    <location>
        <begin position="74"/>
        <end position="103"/>
    </location>
</feature>
<feature type="zinc finger region" description="C3H1-type" evidence="5">
    <location>
        <begin position="74"/>
        <end position="103"/>
    </location>
</feature>
<evidence type="ECO:0000256" key="6">
    <source>
        <dbReference type="SAM" id="MobiDB-lite"/>
    </source>
</evidence>
<gene>
    <name evidence="8" type="ORF">OEZ85_004768</name>
</gene>
<evidence type="ECO:0000256" key="1">
    <source>
        <dbReference type="ARBA" id="ARBA00022723"/>
    </source>
</evidence>
<dbReference type="PROSITE" id="PS50103">
    <property type="entry name" value="ZF_C3H1"/>
    <property type="match status" value="1"/>
</dbReference>
<keyword evidence="4" id="KW-0238">DNA-binding</keyword>
<sequence length="266" mass="28573">MALSSSVAATAAGDAAGSSSSSSDVPPSSRFPADFYLYTYKVAPCSVTGPHEWSTCPFWHPGERARRRDPTRFSYEPLLCPDDKKGVSCPRGDACPYTHHVYEYWLHPKRFRTLMCQQGMHCRRALCFFAHNMQELRRVEEPEGAEAAAAAASEAPAAATPPQPAREAVAAPAAAAAAAAAGPVSPAAPLTSPRQAAAAPQVQSNPVLTGASQSQQQQQQQQQPQQARSFDGAILASPRQQQQQWQQQQLGMDYAQAALCLVILAR</sequence>
<proteinExistence type="predicted"/>
<keyword evidence="1 5" id="KW-0479">Metal-binding</keyword>
<evidence type="ECO:0000313" key="9">
    <source>
        <dbReference type="Proteomes" id="UP001244341"/>
    </source>
</evidence>
<accession>A0ABY8UQA3</accession>
<evidence type="ECO:0000256" key="4">
    <source>
        <dbReference type="ARBA" id="ARBA00023125"/>
    </source>
</evidence>
<feature type="compositionally biased region" description="Low complexity" evidence="6">
    <location>
        <begin position="212"/>
        <end position="226"/>
    </location>
</feature>
<evidence type="ECO:0000256" key="3">
    <source>
        <dbReference type="ARBA" id="ARBA00022833"/>
    </source>
</evidence>
<reference evidence="8 9" key="1">
    <citation type="submission" date="2023-05" db="EMBL/GenBank/DDBJ databases">
        <title>A 100% complete, gapless, phased diploid assembly of the Scenedesmus obliquus UTEX 3031 genome.</title>
        <authorList>
            <person name="Biondi T.C."/>
            <person name="Hanschen E.R."/>
            <person name="Kwon T."/>
            <person name="Eng W."/>
            <person name="Kruse C.P.S."/>
            <person name="Koehler S.I."/>
            <person name="Kunde Y."/>
            <person name="Gleasner C.D."/>
            <person name="You Mak K.T."/>
            <person name="Polle J."/>
            <person name="Hovde B.T."/>
            <person name="Starkenburg S.R."/>
        </authorList>
    </citation>
    <scope>NUCLEOTIDE SEQUENCE [LARGE SCALE GENOMIC DNA]</scope>
    <source>
        <strain evidence="8 9">DOE0152z</strain>
    </source>
</reference>
<name>A0ABY8UQA3_TETOB</name>
<organism evidence="8 9">
    <name type="scientific">Tetradesmus obliquus</name>
    <name type="common">Green alga</name>
    <name type="synonym">Acutodesmus obliquus</name>
    <dbReference type="NCBI Taxonomy" id="3088"/>
    <lineage>
        <taxon>Eukaryota</taxon>
        <taxon>Viridiplantae</taxon>
        <taxon>Chlorophyta</taxon>
        <taxon>core chlorophytes</taxon>
        <taxon>Chlorophyceae</taxon>
        <taxon>CS clade</taxon>
        <taxon>Sphaeropleales</taxon>
        <taxon>Scenedesmaceae</taxon>
        <taxon>Tetradesmus</taxon>
    </lineage>
</organism>
<protein>
    <recommendedName>
        <fullName evidence="7">C3H1-type domain-containing protein</fullName>
    </recommendedName>
</protein>
<keyword evidence="2 5" id="KW-0863">Zinc-finger</keyword>
<dbReference type="Pfam" id="PF25512">
    <property type="entry name" value="zf-CCCH_AtC3H23"/>
    <property type="match status" value="1"/>
</dbReference>
<feature type="region of interest" description="Disordered" evidence="6">
    <location>
        <begin position="184"/>
        <end position="229"/>
    </location>
</feature>